<comment type="caution">
    <text evidence="3">The sequence shown here is derived from an EMBL/GenBank/DDBJ whole genome shotgun (WGS) entry which is preliminary data.</text>
</comment>
<feature type="region of interest" description="Disordered" evidence="1">
    <location>
        <begin position="215"/>
        <end position="236"/>
    </location>
</feature>
<feature type="chain" id="PRO_5046337958" evidence="2">
    <location>
        <begin position="26"/>
        <end position="536"/>
    </location>
</feature>
<dbReference type="Proteomes" id="UP000634455">
    <property type="component" value="Unassembled WGS sequence"/>
</dbReference>
<organism evidence="3 4">
    <name type="scientific">Paramylibacter ulvae</name>
    <dbReference type="NCBI Taxonomy" id="1651968"/>
    <lineage>
        <taxon>Bacteria</taxon>
        <taxon>Pseudomonadati</taxon>
        <taxon>Pseudomonadota</taxon>
        <taxon>Alphaproteobacteria</taxon>
        <taxon>Rhodobacterales</taxon>
        <taxon>Paracoccaceae</taxon>
        <taxon>Paramylibacter</taxon>
    </lineage>
</organism>
<keyword evidence="2" id="KW-0732">Signal</keyword>
<protein>
    <submittedName>
        <fullName evidence="3">Uncharacterized protein</fullName>
    </submittedName>
</protein>
<reference evidence="4" key="1">
    <citation type="journal article" date="2019" name="Int. J. Syst. Evol. Microbiol.">
        <title>The Global Catalogue of Microorganisms (GCM) 10K type strain sequencing project: providing services to taxonomists for standard genome sequencing and annotation.</title>
        <authorList>
            <consortium name="The Broad Institute Genomics Platform"/>
            <consortium name="The Broad Institute Genome Sequencing Center for Infectious Disease"/>
            <person name="Wu L."/>
            <person name="Ma J."/>
        </authorList>
    </citation>
    <scope>NUCLEOTIDE SEQUENCE [LARGE SCALE GENOMIC DNA]</scope>
    <source>
        <strain evidence="4">KCTC 32465</strain>
    </source>
</reference>
<evidence type="ECO:0000256" key="2">
    <source>
        <dbReference type="SAM" id="SignalP"/>
    </source>
</evidence>
<sequence length="536" mass="58974">MTLKPRLTFCIASIILGSSFNAAIAQDATNNASFESSTAVLDTAILFAIGAREAEQAIRGSFGWPTFQEGFVESVYFRFDPDGYARFSPSPRLDEDVFEIQCVQNGSACIAQKNGVEIGLTPEGRVQIRFDGITPNDNFFVSDRKSELPLPPTILEPLDTRLETLLSSSSELVIKRELEVLQSISLAGFSAVTTYLRWVAQKQSPRVFPRGWPVPAQAGQSHSSGLTQPSEWETTTNAPQVSNTTWHMQSRNLSQNQGFSNAGPVGKGRVNYQSEQYGQLQSEFQVMKEELAALRSGTSDQNPPVNANQGWASQVDHGTVFGNEIQSVGQHSDIVAPNYNALQNSNIGSALAPHNNFAAPFNQGEGMDFRPNTGIQSQFPAQRSDDAVLTRVANLEAKLEALHQLITRQHKYSGTASKVDQLQLLETPETSNKQIYTSSGDERIKVLENLLLQRLGPTKPVADPTPVMLETSVSQDRREQELVEEMLRKLDFSPAKAATTIQTRSSNPEIGDSSEYVSLSDYLNRVLKNNELNTNN</sequence>
<evidence type="ECO:0000313" key="3">
    <source>
        <dbReference type="EMBL" id="GHA56148.1"/>
    </source>
</evidence>
<name>A0ABQ3D5U5_9RHOB</name>
<evidence type="ECO:0000313" key="4">
    <source>
        <dbReference type="Proteomes" id="UP000634455"/>
    </source>
</evidence>
<accession>A0ABQ3D5U5</accession>
<keyword evidence="4" id="KW-1185">Reference proteome</keyword>
<feature type="signal peptide" evidence="2">
    <location>
        <begin position="1"/>
        <end position="25"/>
    </location>
</feature>
<feature type="compositionally biased region" description="Polar residues" evidence="1">
    <location>
        <begin position="218"/>
        <end position="236"/>
    </location>
</feature>
<dbReference type="EMBL" id="BMZF01000006">
    <property type="protein sequence ID" value="GHA56148.1"/>
    <property type="molecule type" value="Genomic_DNA"/>
</dbReference>
<evidence type="ECO:0000256" key="1">
    <source>
        <dbReference type="SAM" id="MobiDB-lite"/>
    </source>
</evidence>
<proteinExistence type="predicted"/>
<gene>
    <name evidence="3" type="ORF">GCM10008927_22360</name>
</gene>